<proteinExistence type="predicted"/>
<dbReference type="Pfam" id="PF19778">
    <property type="entry name" value="RE_endonuc"/>
    <property type="match status" value="1"/>
</dbReference>
<comment type="caution">
    <text evidence="3">The sequence shown here is derived from an EMBL/GenBank/DDBJ whole genome shotgun (WGS) entry which is preliminary data.</text>
</comment>
<dbReference type="SUPFAM" id="SSF52540">
    <property type="entry name" value="P-loop containing nucleoside triphosphate hydrolases"/>
    <property type="match status" value="1"/>
</dbReference>
<sequence length="825" mass="90780">MSDLTIEYDLLAEVSQRLQLREPNRKAVESVILETSQYFDVEQKSAPFECIVDSATGVGKTYVLAGLIEYLAGATPPVRNFLIIAPGSTIRDKTIANFTRGHRRSLTGSLRCAPYLVTAANFDTAATRRMMDDRSVTKVYVFTVQALLSPSTDAGRKTHEFQEGLGAGLYEYLANLPDLVIFADEHHCYTGPAFNRTIKDLKPQLLIGLTATPAKADEAKIVYRYPLSFAIADRLVKKPVLVGRKDDAADDLTKLGDGVNLLKFKASTAERYCAENGIPRVNPVMLIIAQSIEEAEDYRALLESTSFDEGAWAGRTLLVHSGLPTAEKEETLAALDAVEDPQSPIRIIISVGMLKEGWDVKNVYVIASMRASVSEVLTEQTLGRGMRLPFGKYTGIELLDTVEVLAHERYETLLRNRNVLNQAIIDHATRAVIRLQADGTRIVRQETEEVPFTLSIPGDSDVPVFDSGDLAPKSFVIDLDSRTSQAAAQTAATAGGSVAYAPVAGRRSIKIPLLRAVAESRTTSLNQIVDLAPFSQLGASLAESDGRELIRTVLDSKRLDATHANMTASAAADSVEGALYDIPLEESRAALISKVLASPEVPARATEAGAAERIVDAVITAMGANARENLSLYLERCQRRLVAEVGRRLRVVARPVDYVDTVDVIELNKIRSTPKQPIHSHIGDFDRDVAYNSWAKNLYSHAWFDTSTEFAAAQAIDAGTDVVVWARLHRNDVPIQWTHEGRTYNPDFVVVEQSSGRTLSWLVETKQNREMESEEVQSKRLAARAWANTLNSLNPDDGEWRYLLLSETDVFDARGSWSQLKGFGR</sequence>
<accession>A0ABS2L5X9</accession>
<dbReference type="RefSeq" id="WP_205109267.1">
    <property type="nucleotide sequence ID" value="NZ_BAAAHT010000004.1"/>
</dbReference>
<protein>
    <submittedName>
        <fullName evidence="3">Type III restriction enzyme</fullName>
        <ecNumber evidence="3">3.1.21.5</ecNumber>
    </submittedName>
</protein>
<feature type="domain" description="Type III restriction enzyme C-terminal endonuclease" evidence="2">
    <location>
        <begin position="696"/>
        <end position="774"/>
    </location>
</feature>
<dbReference type="GO" id="GO:0015668">
    <property type="term" value="F:type III site-specific deoxyribonuclease activity"/>
    <property type="evidence" value="ECO:0007669"/>
    <property type="project" value="UniProtKB-EC"/>
</dbReference>
<gene>
    <name evidence="3" type="ORF">JOE66_002117</name>
</gene>
<feature type="domain" description="Helicase/UvrB N-terminal" evidence="1">
    <location>
        <begin position="18"/>
        <end position="214"/>
    </location>
</feature>
<reference evidence="3 4" key="1">
    <citation type="submission" date="2021-01" db="EMBL/GenBank/DDBJ databases">
        <title>Sequencing the genomes of 1000 actinobacteria strains.</title>
        <authorList>
            <person name="Klenk H.-P."/>
        </authorList>
    </citation>
    <scope>NUCLEOTIDE SEQUENCE [LARGE SCALE GENOMIC DNA]</scope>
    <source>
        <strain evidence="3 4">DSM 13057</strain>
    </source>
</reference>
<evidence type="ECO:0000259" key="1">
    <source>
        <dbReference type="Pfam" id="PF04851"/>
    </source>
</evidence>
<dbReference type="PANTHER" id="PTHR47396:SF1">
    <property type="entry name" value="ATP-DEPENDENT HELICASE IRC3-RELATED"/>
    <property type="match status" value="1"/>
</dbReference>
<dbReference type="InterPro" id="IPR006935">
    <property type="entry name" value="Helicase/UvrB_N"/>
</dbReference>
<organism evidence="3 4">
    <name type="scientific">Subtercola frigoramans</name>
    <dbReference type="NCBI Taxonomy" id="120298"/>
    <lineage>
        <taxon>Bacteria</taxon>
        <taxon>Bacillati</taxon>
        <taxon>Actinomycetota</taxon>
        <taxon>Actinomycetes</taxon>
        <taxon>Micrococcales</taxon>
        <taxon>Microbacteriaceae</taxon>
        <taxon>Subtercola</taxon>
    </lineage>
</organism>
<dbReference type="Gene3D" id="3.40.50.300">
    <property type="entry name" value="P-loop containing nucleotide triphosphate hydrolases"/>
    <property type="match status" value="2"/>
</dbReference>
<evidence type="ECO:0000259" key="2">
    <source>
        <dbReference type="Pfam" id="PF19778"/>
    </source>
</evidence>
<dbReference type="EMBL" id="JAFBBU010000001">
    <property type="protein sequence ID" value="MBM7472483.1"/>
    <property type="molecule type" value="Genomic_DNA"/>
</dbReference>
<dbReference type="InterPro" id="IPR045572">
    <property type="entry name" value="RE_endonuc_C"/>
</dbReference>
<evidence type="ECO:0000313" key="4">
    <source>
        <dbReference type="Proteomes" id="UP000776164"/>
    </source>
</evidence>
<dbReference type="Pfam" id="PF04851">
    <property type="entry name" value="ResIII"/>
    <property type="match status" value="1"/>
</dbReference>
<keyword evidence="4" id="KW-1185">Reference proteome</keyword>
<dbReference type="PANTHER" id="PTHR47396">
    <property type="entry name" value="TYPE I RESTRICTION ENZYME ECOKI R PROTEIN"/>
    <property type="match status" value="1"/>
</dbReference>
<dbReference type="Proteomes" id="UP000776164">
    <property type="component" value="Unassembled WGS sequence"/>
</dbReference>
<evidence type="ECO:0000313" key="3">
    <source>
        <dbReference type="EMBL" id="MBM7472483.1"/>
    </source>
</evidence>
<dbReference type="InterPro" id="IPR050742">
    <property type="entry name" value="Helicase_Restrict-Modif_Enz"/>
</dbReference>
<keyword evidence="3" id="KW-0378">Hydrolase</keyword>
<dbReference type="InterPro" id="IPR027417">
    <property type="entry name" value="P-loop_NTPase"/>
</dbReference>
<dbReference type="EC" id="3.1.21.5" evidence="3"/>
<name>A0ABS2L5X9_9MICO</name>